<evidence type="ECO:0000256" key="4">
    <source>
        <dbReference type="ARBA" id="ARBA00022989"/>
    </source>
</evidence>
<dbReference type="Pfam" id="PF01925">
    <property type="entry name" value="TauE"/>
    <property type="match status" value="1"/>
</dbReference>
<dbReference type="PANTHER" id="PTHR43701:SF2">
    <property type="entry name" value="MEMBRANE TRANSPORTER PROTEIN YJNA-RELATED"/>
    <property type="match status" value="1"/>
</dbReference>
<keyword evidence="6" id="KW-1003">Cell membrane</keyword>
<feature type="transmembrane region" description="Helical" evidence="6">
    <location>
        <begin position="185"/>
        <end position="208"/>
    </location>
</feature>
<evidence type="ECO:0000313" key="7">
    <source>
        <dbReference type="EMBL" id="MBB3112769.1"/>
    </source>
</evidence>
<evidence type="ECO:0000256" key="5">
    <source>
        <dbReference type="ARBA" id="ARBA00023136"/>
    </source>
</evidence>
<accession>A0A7W5FQ87</accession>
<dbReference type="InterPro" id="IPR051598">
    <property type="entry name" value="TSUP/Inactive_protease-like"/>
</dbReference>
<evidence type="ECO:0000256" key="3">
    <source>
        <dbReference type="ARBA" id="ARBA00022692"/>
    </source>
</evidence>
<name>A0A7W5FQ87_9BACL</name>
<dbReference type="AlphaFoldDB" id="A0A7W5FQ87"/>
<comment type="similarity">
    <text evidence="2 6">Belongs to the 4-toluene sulfonate uptake permease (TSUP) (TC 2.A.102) family.</text>
</comment>
<dbReference type="PANTHER" id="PTHR43701">
    <property type="entry name" value="MEMBRANE TRANSPORTER PROTEIN MJ0441-RELATED"/>
    <property type="match status" value="1"/>
</dbReference>
<dbReference type="EMBL" id="JACHXK010000014">
    <property type="protein sequence ID" value="MBB3112769.1"/>
    <property type="molecule type" value="Genomic_DNA"/>
</dbReference>
<evidence type="ECO:0000256" key="2">
    <source>
        <dbReference type="ARBA" id="ARBA00009142"/>
    </source>
</evidence>
<dbReference type="GO" id="GO:0005886">
    <property type="term" value="C:plasma membrane"/>
    <property type="evidence" value="ECO:0007669"/>
    <property type="project" value="UniProtKB-SubCell"/>
</dbReference>
<reference evidence="7 8" key="1">
    <citation type="submission" date="2020-08" db="EMBL/GenBank/DDBJ databases">
        <title>Genomic Encyclopedia of Type Strains, Phase III (KMG-III): the genomes of soil and plant-associated and newly described type strains.</title>
        <authorList>
            <person name="Whitman W."/>
        </authorList>
    </citation>
    <scope>NUCLEOTIDE SEQUENCE [LARGE SCALE GENOMIC DNA]</scope>
    <source>
        <strain evidence="7 8">CECT 5862</strain>
    </source>
</reference>
<organism evidence="7 8">
    <name type="scientific">Paenibacillus phyllosphaerae</name>
    <dbReference type="NCBI Taxonomy" id="274593"/>
    <lineage>
        <taxon>Bacteria</taxon>
        <taxon>Bacillati</taxon>
        <taxon>Bacillota</taxon>
        <taxon>Bacilli</taxon>
        <taxon>Bacillales</taxon>
        <taxon>Paenibacillaceae</taxon>
        <taxon>Paenibacillus</taxon>
    </lineage>
</organism>
<evidence type="ECO:0000256" key="6">
    <source>
        <dbReference type="RuleBase" id="RU363041"/>
    </source>
</evidence>
<keyword evidence="3 6" id="KW-0812">Transmembrane</keyword>
<feature type="transmembrane region" description="Helical" evidence="6">
    <location>
        <begin position="7"/>
        <end position="32"/>
    </location>
</feature>
<feature type="transmembrane region" description="Helical" evidence="6">
    <location>
        <begin position="68"/>
        <end position="87"/>
    </location>
</feature>
<feature type="transmembrane region" description="Helical" evidence="6">
    <location>
        <begin position="215"/>
        <end position="234"/>
    </location>
</feature>
<comment type="caution">
    <text evidence="7">The sequence shown here is derived from an EMBL/GenBank/DDBJ whole genome shotgun (WGS) entry which is preliminary data.</text>
</comment>
<feature type="transmembrane region" description="Helical" evidence="6">
    <location>
        <begin position="145"/>
        <end position="165"/>
    </location>
</feature>
<feature type="transmembrane region" description="Helical" evidence="6">
    <location>
        <begin position="99"/>
        <end position="116"/>
    </location>
</feature>
<evidence type="ECO:0000256" key="1">
    <source>
        <dbReference type="ARBA" id="ARBA00004141"/>
    </source>
</evidence>
<sequence>MMLVEVAIVMIALGLLLGFVGAGGSGFIIAILTVVFGYPIHTALGTALAAMFFSSFSGSVSHYREGNMVLKTGFIVGAAGAAGAWISSGWSSFIPEDRLGWMTSGMLFASGLALWFRMAIISRKKATTHEPETVVQSTGGSGWTYWLLALLIGLITGGLSGLFGIGSTPFIQIGLMMVLGMPMRYAAGTTMLVIIPIALAGGAGYFTIGYLDLQLLLAVVIGTMIGSYIGAKFTKRVPSGILKTCMVITPMIGASILLL</sequence>
<feature type="transmembrane region" description="Helical" evidence="6">
    <location>
        <begin position="38"/>
        <end position="56"/>
    </location>
</feature>
<gene>
    <name evidence="7" type="ORF">FHS18_004871</name>
</gene>
<proteinExistence type="inferred from homology"/>
<dbReference type="InterPro" id="IPR002781">
    <property type="entry name" value="TM_pro_TauE-like"/>
</dbReference>
<keyword evidence="5 6" id="KW-0472">Membrane</keyword>
<dbReference type="Proteomes" id="UP000570361">
    <property type="component" value="Unassembled WGS sequence"/>
</dbReference>
<keyword evidence="8" id="KW-1185">Reference proteome</keyword>
<feature type="transmembrane region" description="Helical" evidence="6">
    <location>
        <begin position="240"/>
        <end position="258"/>
    </location>
</feature>
<evidence type="ECO:0000313" key="8">
    <source>
        <dbReference type="Proteomes" id="UP000570361"/>
    </source>
</evidence>
<comment type="subcellular location">
    <subcellularLocation>
        <location evidence="6">Cell membrane</location>
        <topology evidence="6">Multi-pass membrane protein</topology>
    </subcellularLocation>
    <subcellularLocation>
        <location evidence="1">Membrane</location>
        <topology evidence="1">Multi-pass membrane protein</topology>
    </subcellularLocation>
</comment>
<protein>
    <recommendedName>
        <fullName evidence="6">Probable membrane transporter protein</fullName>
    </recommendedName>
</protein>
<keyword evidence="4 6" id="KW-1133">Transmembrane helix</keyword>